<reference evidence="2" key="1">
    <citation type="journal article" date="2016" name="Nat. Genet.">
        <title>The genome sequences of Arachis duranensis and Arachis ipaensis, the diploid ancestors of cultivated peanut.</title>
        <authorList>
            <person name="Bertioli D.J."/>
            <person name="Cannon S.B."/>
            <person name="Froenicke L."/>
            <person name="Huang G."/>
            <person name="Farmer A.D."/>
            <person name="Cannon E.K."/>
            <person name="Liu X."/>
            <person name="Gao D."/>
            <person name="Clevenger J."/>
            <person name="Dash S."/>
            <person name="Ren L."/>
            <person name="Moretzsohn M.C."/>
            <person name="Shirasawa K."/>
            <person name="Huang W."/>
            <person name="Vidigal B."/>
            <person name="Abernathy B."/>
            <person name="Chu Y."/>
            <person name="Niederhuth C.E."/>
            <person name="Umale P."/>
            <person name="Araujo A.C."/>
            <person name="Kozik A."/>
            <person name="Kim K.D."/>
            <person name="Burow M.D."/>
            <person name="Varshney R.K."/>
            <person name="Wang X."/>
            <person name="Zhang X."/>
            <person name="Barkley N."/>
            <person name="Guimaraes P.M."/>
            <person name="Isobe S."/>
            <person name="Guo B."/>
            <person name="Liao B."/>
            <person name="Stalker H.T."/>
            <person name="Schmitz R.J."/>
            <person name="Scheffler B.E."/>
            <person name="Leal-Bertioli S.C."/>
            <person name="Xun X."/>
            <person name="Jackson S.A."/>
            <person name="Michelmore R."/>
            <person name="Ozias-Akins P."/>
        </authorList>
    </citation>
    <scope>NUCLEOTIDE SEQUENCE [LARGE SCALE GENOMIC DNA]</scope>
    <source>
        <strain evidence="2">cv. V14167</strain>
    </source>
</reference>
<dbReference type="GeneID" id="107465450"/>
<evidence type="ECO:0000313" key="2">
    <source>
        <dbReference type="Proteomes" id="UP000515211"/>
    </source>
</evidence>
<keyword evidence="2" id="KW-1185">Reference proteome</keyword>
<dbReference type="RefSeq" id="XP_052110591.1">
    <property type="nucleotide sequence ID" value="XM_052254631.1"/>
</dbReference>
<dbReference type="KEGG" id="adu:107465450"/>
<evidence type="ECO:0000259" key="1">
    <source>
        <dbReference type="Pfam" id="PF22936"/>
    </source>
</evidence>
<proteinExistence type="predicted"/>
<dbReference type="InterPro" id="IPR054722">
    <property type="entry name" value="PolX-like_BBD"/>
</dbReference>
<evidence type="ECO:0000313" key="3">
    <source>
        <dbReference type="RefSeq" id="XP_052110591.1"/>
    </source>
</evidence>
<accession>A0A9C6T600</accession>
<organism evidence="2 3">
    <name type="scientific">Arachis duranensis</name>
    <name type="common">Wild peanut</name>
    <dbReference type="NCBI Taxonomy" id="130453"/>
    <lineage>
        <taxon>Eukaryota</taxon>
        <taxon>Viridiplantae</taxon>
        <taxon>Streptophyta</taxon>
        <taxon>Embryophyta</taxon>
        <taxon>Tracheophyta</taxon>
        <taxon>Spermatophyta</taxon>
        <taxon>Magnoliopsida</taxon>
        <taxon>eudicotyledons</taxon>
        <taxon>Gunneridae</taxon>
        <taxon>Pentapetalae</taxon>
        <taxon>rosids</taxon>
        <taxon>fabids</taxon>
        <taxon>Fabales</taxon>
        <taxon>Fabaceae</taxon>
        <taxon>Papilionoideae</taxon>
        <taxon>50 kb inversion clade</taxon>
        <taxon>dalbergioids sensu lato</taxon>
        <taxon>Dalbergieae</taxon>
        <taxon>Pterocarpus clade</taxon>
        <taxon>Arachis</taxon>
    </lineage>
</organism>
<dbReference type="Proteomes" id="UP000515211">
    <property type="component" value="Chromosome 9"/>
</dbReference>
<dbReference type="AlphaFoldDB" id="A0A9C6T600"/>
<dbReference type="Pfam" id="PF22936">
    <property type="entry name" value="Pol_BBD"/>
    <property type="match status" value="1"/>
</dbReference>
<sequence>MMASWEDLENDYDEEVESETKFQTCFMADQTDEVCLASKRNDNMWYLDSGCSSHMTGRSTFFIKLDEYDEGFATFDDNGKRKDSGHRYFLAEIGGPEQNSDRRLTKDC</sequence>
<name>A0A9C6T600_ARADU</name>
<gene>
    <name evidence="3" type="primary">LOC107465450</name>
</gene>
<feature type="domain" description="Retrovirus-related Pol polyprotein from transposon TNT 1-94-like beta-barrel" evidence="1">
    <location>
        <begin position="45"/>
        <end position="80"/>
    </location>
</feature>
<protein>
    <submittedName>
        <fullName evidence="3">Uncharacterized protein LOC107465450 isoform X1</fullName>
    </submittedName>
</protein>
<reference evidence="3" key="2">
    <citation type="submission" date="2025-08" db="UniProtKB">
        <authorList>
            <consortium name="RefSeq"/>
        </authorList>
    </citation>
    <scope>IDENTIFICATION</scope>
    <source>
        <tissue evidence="3">Whole plant</tissue>
    </source>
</reference>